<comment type="caution">
    <text evidence="1">The sequence shown here is derived from an EMBL/GenBank/DDBJ whole genome shotgun (WGS) entry which is preliminary data.</text>
</comment>
<keyword evidence="2" id="KW-1185">Reference proteome</keyword>
<evidence type="ECO:0000313" key="2">
    <source>
        <dbReference type="Proteomes" id="UP001595616"/>
    </source>
</evidence>
<reference evidence="2" key="1">
    <citation type="journal article" date="2019" name="Int. J. Syst. Evol. Microbiol.">
        <title>The Global Catalogue of Microorganisms (GCM) 10K type strain sequencing project: providing services to taxonomists for standard genome sequencing and annotation.</title>
        <authorList>
            <consortium name="The Broad Institute Genomics Platform"/>
            <consortium name="The Broad Institute Genome Sequencing Center for Infectious Disease"/>
            <person name="Wu L."/>
            <person name="Ma J."/>
        </authorList>
    </citation>
    <scope>NUCLEOTIDE SEQUENCE [LARGE SCALE GENOMIC DNA]</scope>
    <source>
        <strain evidence="2">CECT 7956</strain>
    </source>
</reference>
<name>A0ABV7Z4P7_9BACT</name>
<dbReference type="Proteomes" id="UP001595616">
    <property type="component" value="Unassembled WGS sequence"/>
</dbReference>
<evidence type="ECO:0000313" key="1">
    <source>
        <dbReference type="EMBL" id="MFC3813338.1"/>
    </source>
</evidence>
<dbReference type="RefSeq" id="WP_379840326.1">
    <property type="nucleotide sequence ID" value="NZ_JBHRYQ010000002.1"/>
</dbReference>
<dbReference type="EMBL" id="JBHRYQ010000002">
    <property type="protein sequence ID" value="MFC3813338.1"/>
    <property type="molecule type" value="Genomic_DNA"/>
</dbReference>
<protein>
    <submittedName>
        <fullName evidence="1">Uncharacterized protein</fullName>
    </submittedName>
</protein>
<organism evidence="1 2">
    <name type="scientific">Lacihabitans lacunae</name>
    <dbReference type="NCBI Taxonomy" id="1028214"/>
    <lineage>
        <taxon>Bacteria</taxon>
        <taxon>Pseudomonadati</taxon>
        <taxon>Bacteroidota</taxon>
        <taxon>Cytophagia</taxon>
        <taxon>Cytophagales</taxon>
        <taxon>Leadbetterellaceae</taxon>
        <taxon>Lacihabitans</taxon>
    </lineage>
</organism>
<accession>A0ABV7Z4P7</accession>
<gene>
    <name evidence="1" type="ORF">ACFOOI_21925</name>
</gene>
<sequence>MNLSEKQIRDLIVNLSGEKQVGGSFLCKHFNTQSDYLGVTCLSCKKVVAGRGFGGTAEKCMHVYEKTARAFEECTYCGEKRNKY</sequence>
<proteinExistence type="predicted"/>